<keyword evidence="7" id="KW-0503">Monooxygenase</keyword>
<evidence type="ECO:0000256" key="2">
    <source>
        <dbReference type="ARBA" id="ARBA00010617"/>
    </source>
</evidence>
<sequence length="564" mass="63571">MDLSRAALVSLAETALWAGMRPEQTFLLRVTELPVLEHVYRFFALFSLQYLLLKWYRIVFYPHFVSPLRHLPGPKDNHPFFGQFIKILLNPSPIGLHLDWHAQWPRAPFIRYLGIGNQETLLINTQEAHKEILQTYCYSFKKPDALYRLVGEISGRGLLFTEGEEHKRQRKFISALFTVPALKRIVPVFQNSIDDMIAYFRRNMDAEGRVTIEAVDCFSNITLDIAGKTVMGINLDNLGAGDPSLNFRASYRRVLQPPLLSALISFVNTFVPVRGWIPLEANLGYVRAAENLRSLVRQCVDQRFADYDKSVKDGTPLTSPGLKGIGRDLMTMMVEETKAAKGSEIVSEAEMVDQILNLLTGGHETTATTLTWAVYVLATRPEIQAALRAEMIPVVAGRQPGDRPDWVLIDRLPYLDGFCKEVLRRYAPVVNSFREPIEDITVCGTFIPKGTLMFFSFSLANLDGNLWGPDVNEFKPERWATLKGTAANPYAMESFSNGPRICVGRAFTYMEIKSILVELLTNFRVLPTPELAALGHKQPPLQNPSITVVPKGGLRVTLEKIKEN</sequence>
<dbReference type="SUPFAM" id="SSF48264">
    <property type="entry name" value="Cytochrome P450"/>
    <property type="match status" value="1"/>
</dbReference>
<dbReference type="PRINTS" id="PR00463">
    <property type="entry name" value="EP450I"/>
</dbReference>
<dbReference type="AlphaFoldDB" id="A0AA40DWD6"/>
<comment type="caution">
    <text evidence="8">The sequence shown here is derived from an EMBL/GenBank/DDBJ whole genome shotgun (WGS) entry which is preliminary data.</text>
</comment>
<keyword evidence="4 6" id="KW-0479">Metal-binding</keyword>
<dbReference type="GO" id="GO:0020037">
    <property type="term" value="F:heme binding"/>
    <property type="evidence" value="ECO:0007669"/>
    <property type="project" value="InterPro"/>
</dbReference>
<dbReference type="PANTHER" id="PTHR24305">
    <property type="entry name" value="CYTOCHROME P450"/>
    <property type="match status" value="1"/>
</dbReference>
<evidence type="ECO:0000256" key="4">
    <source>
        <dbReference type="ARBA" id="ARBA00022723"/>
    </source>
</evidence>
<dbReference type="EMBL" id="JAUKUA010000004">
    <property type="protein sequence ID" value="KAK0716047.1"/>
    <property type="molecule type" value="Genomic_DNA"/>
</dbReference>
<evidence type="ECO:0000313" key="9">
    <source>
        <dbReference type="Proteomes" id="UP001172102"/>
    </source>
</evidence>
<evidence type="ECO:0000313" key="8">
    <source>
        <dbReference type="EMBL" id="KAK0716047.1"/>
    </source>
</evidence>
<accession>A0AA40DWD6</accession>
<gene>
    <name evidence="8" type="ORF">B0H67DRAFT_538885</name>
</gene>
<dbReference type="InterPro" id="IPR017972">
    <property type="entry name" value="Cyt_P450_CS"/>
</dbReference>
<dbReference type="GO" id="GO:0005506">
    <property type="term" value="F:iron ion binding"/>
    <property type="evidence" value="ECO:0007669"/>
    <property type="project" value="InterPro"/>
</dbReference>
<evidence type="ECO:0000256" key="3">
    <source>
        <dbReference type="ARBA" id="ARBA00022617"/>
    </source>
</evidence>
<protein>
    <submittedName>
        <fullName evidence="8">Cytochrome P450 3A5</fullName>
    </submittedName>
</protein>
<dbReference type="PANTHER" id="PTHR24305:SF166">
    <property type="entry name" value="CYTOCHROME P450 12A4, MITOCHONDRIAL-RELATED"/>
    <property type="match status" value="1"/>
</dbReference>
<dbReference type="Gene3D" id="1.10.630.10">
    <property type="entry name" value="Cytochrome P450"/>
    <property type="match status" value="1"/>
</dbReference>
<dbReference type="InterPro" id="IPR036396">
    <property type="entry name" value="Cyt_P450_sf"/>
</dbReference>
<organism evidence="8 9">
    <name type="scientific">Lasiosphaeris hirsuta</name>
    <dbReference type="NCBI Taxonomy" id="260670"/>
    <lineage>
        <taxon>Eukaryota</taxon>
        <taxon>Fungi</taxon>
        <taxon>Dikarya</taxon>
        <taxon>Ascomycota</taxon>
        <taxon>Pezizomycotina</taxon>
        <taxon>Sordariomycetes</taxon>
        <taxon>Sordariomycetidae</taxon>
        <taxon>Sordariales</taxon>
        <taxon>Lasiosphaeriaceae</taxon>
        <taxon>Lasiosphaeris</taxon>
    </lineage>
</organism>
<proteinExistence type="inferred from homology"/>
<evidence type="ECO:0000256" key="5">
    <source>
        <dbReference type="ARBA" id="ARBA00023004"/>
    </source>
</evidence>
<reference evidence="8" key="1">
    <citation type="submission" date="2023-06" db="EMBL/GenBank/DDBJ databases">
        <title>Genome-scale phylogeny and comparative genomics of the fungal order Sordariales.</title>
        <authorList>
            <consortium name="Lawrence Berkeley National Laboratory"/>
            <person name="Hensen N."/>
            <person name="Bonometti L."/>
            <person name="Westerberg I."/>
            <person name="Brannstrom I.O."/>
            <person name="Guillou S."/>
            <person name="Cros-Aarteil S."/>
            <person name="Calhoun S."/>
            <person name="Haridas S."/>
            <person name="Kuo A."/>
            <person name="Mondo S."/>
            <person name="Pangilinan J."/>
            <person name="Riley R."/>
            <person name="Labutti K."/>
            <person name="Andreopoulos B."/>
            <person name="Lipzen A."/>
            <person name="Chen C."/>
            <person name="Yanf M."/>
            <person name="Daum C."/>
            <person name="Ng V."/>
            <person name="Clum A."/>
            <person name="Steindorff A."/>
            <person name="Ohm R."/>
            <person name="Martin F."/>
            <person name="Silar P."/>
            <person name="Natvig D."/>
            <person name="Lalanne C."/>
            <person name="Gautier V."/>
            <person name="Ament-Velasquez S.L."/>
            <person name="Kruys A."/>
            <person name="Hutchinson M.I."/>
            <person name="Powell A.J."/>
            <person name="Barry K."/>
            <person name="Miller A.N."/>
            <person name="Grigoriev I.V."/>
            <person name="Debuchy R."/>
            <person name="Gladieux P."/>
            <person name="Thoren M.H."/>
            <person name="Johannesson H."/>
        </authorList>
    </citation>
    <scope>NUCLEOTIDE SEQUENCE</scope>
    <source>
        <strain evidence="8">SMH4607-1</strain>
    </source>
</reference>
<dbReference type="InterPro" id="IPR002401">
    <property type="entry name" value="Cyt_P450_E_grp-I"/>
</dbReference>
<dbReference type="GO" id="GO:0016705">
    <property type="term" value="F:oxidoreductase activity, acting on paired donors, with incorporation or reduction of molecular oxygen"/>
    <property type="evidence" value="ECO:0007669"/>
    <property type="project" value="InterPro"/>
</dbReference>
<evidence type="ECO:0000256" key="6">
    <source>
        <dbReference type="PIRSR" id="PIRSR602401-1"/>
    </source>
</evidence>
<dbReference type="GO" id="GO:0004497">
    <property type="term" value="F:monooxygenase activity"/>
    <property type="evidence" value="ECO:0007669"/>
    <property type="project" value="UniProtKB-KW"/>
</dbReference>
<keyword evidence="5 6" id="KW-0408">Iron</keyword>
<feature type="binding site" description="axial binding residue" evidence="6">
    <location>
        <position position="502"/>
    </location>
    <ligand>
        <name>heme</name>
        <dbReference type="ChEBI" id="CHEBI:30413"/>
    </ligand>
    <ligandPart>
        <name>Fe</name>
        <dbReference type="ChEBI" id="CHEBI:18248"/>
    </ligandPart>
</feature>
<keyword evidence="3 6" id="KW-0349">Heme</keyword>
<dbReference type="PROSITE" id="PS00086">
    <property type="entry name" value="CYTOCHROME_P450"/>
    <property type="match status" value="1"/>
</dbReference>
<keyword evidence="7" id="KW-0560">Oxidoreductase</keyword>
<dbReference type="Pfam" id="PF00067">
    <property type="entry name" value="p450"/>
    <property type="match status" value="1"/>
</dbReference>
<dbReference type="InterPro" id="IPR001128">
    <property type="entry name" value="Cyt_P450"/>
</dbReference>
<evidence type="ECO:0000256" key="1">
    <source>
        <dbReference type="ARBA" id="ARBA00001971"/>
    </source>
</evidence>
<dbReference type="PRINTS" id="PR00385">
    <property type="entry name" value="P450"/>
</dbReference>
<dbReference type="InterPro" id="IPR050121">
    <property type="entry name" value="Cytochrome_P450_monoxygenase"/>
</dbReference>
<comment type="cofactor">
    <cofactor evidence="1 6">
        <name>heme</name>
        <dbReference type="ChEBI" id="CHEBI:30413"/>
    </cofactor>
</comment>
<evidence type="ECO:0000256" key="7">
    <source>
        <dbReference type="RuleBase" id="RU000461"/>
    </source>
</evidence>
<name>A0AA40DWD6_9PEZI</name>
<dbReference type="Proteomes" id="UP001172102">
    <property type="component" value="Unassembled WGS sequence"/>
</dbReference>
<comment type="similarity">
    <text evidence="2 7">Belongs to the cytochrome P450 family.</text>
</comment>
<keyword evidence="9" id="KW-1185">Reference proteome</keyword>